<dbReference type="Gene3D" id="1.10.150.240">
    <property type="entry name" value="Putative phosphatase, domain 2"/>
    <property type="match status" value="1"/>
</dbReference>
<dbReference type="NCBIfam" id="NF006976">
    <property type="entry name" value="PRK09449.1"/>
    <property type="match status" value="1"/>
</dbReference>
<gene>
    <name evidence="1" type="ORF">SAMN04487969_101706</name>
</gene>
<dbReference type="AlphaFoldDB" id="A0A1I1YUE9"/>
<dbReference type="NCBIfam" id="TIGR02254">
    <property type="entry name" value="YjjG_YfnB"/>
    <property type="match status" value="1"/>
</dbReference>
<organism evidence="1 2">
    <name type="scientific">Paenibacillus algorifonticola</name>
    <dbReference type="NCBI Taxonomy" id="684063"/>
    <lineage>
        <taxon>Bacteria</taxon>
        <taxon>Bacillati</taxon>
        <taxon>Bacillota</taxon>
        <taxon>Bacilli</taxon>
        <taxon>Bacillales</taxon>
        <taxon>Paenibacillaceae</taxon>
        <taxon>Paenibacillus</taxon>
    </lineage>
</organism>
<reference evidence="2" key="1">
    <citation type="submission" date="2016-10" db="EMBL/GenBank/DDBJ databases">
        <authorList>
            <person name="Varghese N."/>
            <person name="Submissions S."/>
        </authorList>
    </citation>
    <scope>NUCLEOTIDE SEQUENCE [LARGE SCALE GENOMIC DNA]</scope>
    <source>
        <strain evidence="2">CGMCC 1.10223</strain>
    </source>
</reference>
<dbReference type="SFLD" id="SFLDG01135">
    <property type="entry name" value="C1.5.6:_HAD__Beta-PGM__Phospha"/>
    <property type="match status" value="1"/>
</dbReference>
<name>A0A1I1YUE9_9BACL</name>
<dbReference type="InterPro" id="IPR036412">
    <property type="entry name" value="HAD-like_sf"/>
</dbReference>
<accession>A0A1I1YUE9</accession>
<dbReference type="SFLD" id="SFLDS00003">
    <property type="entry name" value="Haloacid_Dehalogenase"/>
    <property type="match status" value="1"/>
</dbReference>
<sequence>MQVEISKANMKYDIILFDIDDTLLDYGQAESHAFTSSCRDFAITLAGSDYVARYRIINQQLWQDYEQGKVTLAELREERFRQLFAENNPHIAADEFSTRYLGYLGEGSFLIEGAVELCSSLHGHCRMAVITNGIREVQLSRIGKAGLNDFFEHIIVSEETGYQKPHKGIFDYAFAKLGATDPSKIIIIGDSLTSDMQGGMNSGIATCWFNPHRKSNTTAVKPTFEIQQLSELLSILNG</sequence>
<dbReference type="PANTHER" id="PTHR47478:SF1">
    <property type="entry name" value="PYRIMIDINE 5'-NUCLEOTIDASE YJJG"/>
    <property type="match status" value="1"/>
</dbReference>
<dbReference type="EMBL" id="FONN01000001">
    <property type="protein sequence ID" value="SFE21783.1"/>
    <property type="molecule type" value="Genomic_DNA"/>
</dbReference>
<evidence type="ECO:0000313" key="2">
    <source>
        <dbReference type="Proteomes" id="UP000183410"/>
    </source>
</evidence>
<keyword evidence="2" id="KW-1185">Reference proteome</keyword>
<dbReference type="GO" id="GO:0008253">
    <property type="term" value="F:5'-nucleotidase activity"/>
    <property type="evidence" value="ECO:0007669"/>
    <property type="project" value="InterPro"/>
</dbReference>
<dbReference type="InterPro" id="IPR011951">
    <property type="entry name" value="HAD-SF_hydro_IA_YjjG/PynA"/>
</dbReference>
<dbReference type="NCBIfam" id="TIGR01549">
    <property type="entry name" value="HAD-SF-IA-v1"/>
    <property type="match status" value="1"/>
</dbReference>
<dbReference type="InterPro" id="IPR052550">
    <property type="entry name" value="Pyrimidine_5'-ntase_YjjG"/>
</dbReference>
<dbReference type="CDD" id="cd04305">
    <property type="entry name" value="HAD_Neu5Ac-Pase_like"/>
    <property type="match status" value="1"/>
</dbReference>
<dbReference type="Proteomes" id="UP000183410">
    <property type="component" value="Unassembled WGS sequence"/>
</dbReference>
<dbReference type="SFLD" id="SFLDG01129">
    <property type="entry name" value="C1.5:_HAD__Beta-PGM__Phosphata"/>
    <property type="match status" value="1"/>
</dbReference>
<dbReference type="SUPFAM" id="SSF56784">
    <property type="entry name" value="HAD-like"/>
    <property type="match status" value="1"/>
</dbReference>
<dbReference type="Gene3D" id="3.40.50.1000">
    <property type="entry name" value="HAD superfamily/HAD-like"/>
    <property type="match status" value="1"/>
</dbReference>
<proteinExistence type="predicted"/>
<dbReference type="InterPro" id="IPR023214">
    <property type="entry name" value="HAD_sf"/>
</dbReference>
<dbReference type="PANTHER" id="PTHR47478">
    <property type="match status" value="1"/>
</dbReference>
<evidence type="ECO:0000313" key="1">
    <source>
        <dbReference type="EMBL" id="SFE21783.1"/>
    </source>
</evidence>
<dbReference type="Pfam" id="PF00702">
    <property type="entry name" value="Hydrolase"/>
    <property type="match status" value="1"/>
</dbReference>
<dbReference type="InterPro" id="IPR006439">
    <property type="entry name" value="HAD-SF_hydro_IA"/>
</dbReference>
<dbReference type="InterPro" id="IPR023198">
    <property type="entry name" value="PGP-like_dom2"/>
</dbReference>
<protein>
    <submittedName>
        <fullName evidence="1">2-haloacid dehalogenase</fullName>
    </submittedName>
</protein>